<dbReference type="Proteomes" id="UP000006002">
    <property type="component" value="Unassembled WGS sequence"/>
</dbReference>
<dbReference type="EMBL" id="AAVO02000010">
    <property type="protein sequence ID" value="EDM87024.1"/>
    <property type="molecule type" value="Genomic_DNA"/>
</dbReference>
<evidence type="ECO:0000256" key="1">
    <source>
        <dbReference type="SAM" id="Phobius"/>
    </source>
</evidence>
<keyword evidence="1" id="KW-0812">Transmembrane</keyword>
<evidence type="ECO:0000313" key="2">
    <source>
        <dbReference type="EMBL" id="EDM87024.1"/>
    </source>
</evidence>
<keyword evidence="1" id="KW-0472">Membrane</keyword>
<proteinExistence type="predicted"/>
<name>A5ZTV2_9FIRM</name>
<reference evidence="2 3" key="1">
    <citation type="submission" date="2007-03" db="EMBL/GenBank/DDBJ databases">
        <authorList>
            <person name="Fulton L."/>
            <person name="Clifton S."/>
            <person name="Fulton B."/>
            <person name="Xu J."/>
            <person name="Minx P."/>
            <person name="Pepin K.H."/>
            <person name="Johnson M."/>
            <person name="Thiruvilangam P."/>
            <person name="Bhonagiri V."/>
            <person name="Nash W.E."/>
            <person name="Mardis E.R."/>
            <person name="Wilson R.K."/>
        </authorList>
    </citation>
    <scope>NUCLEOTIDE SEQUENCE [LARGE SCALE GENOMIC DNA]</scope>
    <source>
        <strain evidence="2 3">ATCC 29174</strain>
    </source>
</reference>
<feature type="transmembrane region" description="Helical" evidence="1">
    <location>
        <begin position="20"/>
        <end position="43"/>
    </location>
</feature>
<organism evidence="2 3">
    <name type="scientific">Blautia obeum ATCC 29174</name>
    <dbReference type="NCBI Taxonomy" id="411459"/>
    <lineage>
        <taxon>Bacteria</taxon>
        <taxon>Bacillati</taxon>
        <taxon>Bacillota</taxon>
        <taxon>Clostridia</taxon>
        <taxon>Lachnospirales</taxon>
        <taxon>Lachnospiraceae</taxon>
        <taxon>Blautia</taxon>
    </lineage>
</organism>
<sequence>MACMDSQPVLFSCFPSRFHIINFTILILQFKIYSLTFIVSALYHDFPYQISFERGWFIFLREQ</sequence>
<keyword evidence="1" id="KW-1133">Transmembrane helix</keyword>
<comment type="caution">
    <text evidence="2">The sequence shown here is derived from an EMBL/GenBank/DDBJ whole genome shotgun (WGS) entry which is preliminary data.</text>
</comment>
<reference evidence="2 3" key="2">
    <citation type="submission" date="2007-04" db="EMBL/GenBank/DDBJ databases">
        <title>Draft genome sequence of Ruminococcus obeum (ATCC 29174).</title>
        <authorList>
            <person name="Sudarsanam P."/>
            <person name="Ley R."/>
            <person name="Guruge J."/>
            <person name="Turnbaugh P.J."/>
            <person name="Mahowald M."/>
            <person name="Liep D."/>
            <person name="Gordon J."/>
        </authorList>
    </citation>
    <scope>NUCLEOTIDE SEQUENCE [LARGE SCALE GENOMIC DNA]</scope>
    <source>
        <strain evidence="2 3">ATCC 29174</strain>
    </source>
</reference>
<dbReference type="AlphaFoldDB" id="A5ZTV2"/>
<gene>
    <name evidence="2" type="ORF">RUMOBE_02432</name>
</gene>
<evidence type="ECO:0000313" key="3">
    <source>
        <dbReference type="Proteomes" id="UP000006002"/>
    </source>
</evidence>
<protein>
    <submittedName>
        <fullName evidence="2">Uncharacterized protein</fullName>
    </submittedName>
</protein>
<accession>A5ZTV2</accession>
<dbReference type="HOGENOM" id="CLU_2876858_0_0_9"/>